<sequence length="127" mass="14164">MRYLTVPEVLEIYRHLMQQSGGTGGVTNLGALESAVAQPRMTFGGQELYPTIVEKASALGFSLIKNHPFFDGNKRIGHAAMEVFLVLNGFEIYAEVDEQEKVILKLASGELGREEFTQWLGIHLIKR</sequence>
<dbReference type="PROSITE" id="PS51459">
    <property type="entry name" value="FIDO"/>
    <property type="match status" value="1"/>
</dbReference>
<dbReference type="Pfam" id="PF02661">
    <property type="entry name" value="Fic"/>
    <property type="match status" value="1"/>
</dbReference>
<dbReference type="PIRSF" id="PIRSF018297">
    <property type="entry name" value="Doc"/>
    <property type="match status" value="1"/>
</dbReference>
<dbReference type="PANTHER" id="PTHR39426:SF1">
    <property type="entry name" value="HOMOLOGY TO DEATH-ON-CURING PROTEIN OF PHAGE P1"/>
    <property type="match status" value="1"/>
</dbReference>
<organism evidence="2">
    <name type="scientific">Planktothricoides raciborskii GIHE-MW2</name>
    <dbReference type="NCBI Taxonomy" id="2792601"/>
    <lineage>
        <taxon>Bacteria</taxon>
        <taxon>Bacillati</taxon>
        <taxon>Cyanobacteriota</taxon>
        <taxon>Cyanophyceae</taxon>
        <taxon>Oscillatoriophycideae</taxon>
        <taxon>Oscillatoriales</taxon>
        <taxon>Oscillatoriaceae</taxon>
        <taxon>Planktothricoides</taxon>
    </lineage>
</organism>
<dbReference type="EMBL" id="CP159837">
    <property type="protein sequence ID" value="XCM38645.1"/>
    <property type="molecule type" value="Genomic_DNA"/>
</dbReference>
<feature type="domain" description="Fido" evidence="1">
    <location>
        <begin position="4"/>
        <end position="122"/>
    </location>
</feature>
<dbReference type="Gene3D" id="1.20.120.1870">
    <property type="entry name" value="Fic/DOC protein, Fido domain"/>
    <property type="match status" value="1"/>
</dbReference>
<dbReference type="AlphaFoldDB" id="A0AAU8JIQ2"/>
<reference evidence="2" key="1">
    <citation type="submission" date="2024-07" db="EMBL/GenBank/DDBJ databases">
        <authorList>
            <person name="Kim Y.J."/>
            <person name="Jeong J.Y."/>
        </authorList>
    </citation>
    <scope>NUCLEOTIDE SEQUENCE</scope>
    <source>
        <strain evidence="2">GIHE-MW2</strain>
    </source>
</reference>
<protein>
    <submittedName>
        <fullName evidence="2">Type II toxin-antitoxin system death-on-curing family toxin</fullName>
    </submittedName>
</protein>
<gene>
    <name evidence="2" type="ORF">ABWT76_001505</name>
</gene>
<dbReference type="SUPFAM" id="SSF140931">
    <property type="entry name" value="Fic-like"/>
    <property type="match status" value="1"/>
</dbReference>
<dbReference type="InterPro" id="IPR036597">
    <property type="entry name" value="Fido-like_dom_sf"/>
</dbReference>
<dbReference type="InterPro" id="IPR006440">
    <property type="entry name" value="Doc"/>
</dbReference>
<evidence type="ECO:0000313" key="2">
    <source>
        <dbReference type="EMBL" id="XCM38645.1"/>
    </source>
</evidence>
<dbReference type="PANTHER" id="PTHR39426">
    <property type="entry name" value="HOMOLOGY TO DEATH-ON-CURING PROTEIN OF PHAGE P1"/>
    <property type="match status" value="1"/>
</dbReference>
<proteinExistence type="predicted"/>
<dbReference type="RefSeq" id="WP_054466005.1">
    <property type="nucleotide sequence ID" value="NZ_CP159837.1"/>
</dbReference>
<dbReference type="InterPro" id="IPR003812">
    <property type="entry name" value="Fido"/>
</dbReference>
<accession>A0AAU8JIQ2</accession>
<dbReference type="GO" id="GO:0016301">
    <property type="term" value="F:kinase activity"/>
    <property type="evidence" value="ECO:0007669"/>
    <property type="project" value="InterPro"/>
</dbReference>
<dbReference type="InterPro" id="IPR053737">
    <property type="entry name" value="Type_II_TA_Toxin"/>
</dbReference>
<name>A0AAU8JIQ2_9CYAN</name>
<evidence type="ECO:0000259" key="1">
    <source>
        <dbReference type="PROSITE" id="PS51459"/>
    </source>
</evidence>
<dbReference type="NCBIfam" id="TIGR01550">
    <property type="entry name" value="DOC_P1"/>
    <property type="match status" value="1"/>
</dbReference>